<comment type="caution">
    <text evidence="6">Lacks conserved residue(s) required for the propagation of feature annotation.</text>
</comment>
<sequence>MKEIMAKKILIAGRERNLSHFVSMELQKKEYLVDYASTGKEALQLAHETDFDLILMSFQLSDMSSKDLSRELLAIKPASVIIVAIDSADVSQYGEEVLSYAVSYVVKPFVISELVEQISSIFRGRDFIDTNCKQVHLHAAYRDLKIDFQNRTVTRGEELISLTRREYDLLATLMNSPEPVSREQLLERVWKYEAASETNVVDVYIRYLRGKLDIAGKPSYIKTVRGVGYAMRD</sequence>
<evidence type="ECO:0000256" key="3">
    <source>
        <dbReference type="ARBA" id="ARBA00023015"/>
    </source>
</evidence>
<feature type="domain" description="Response regulatory" evidence="8">
    <location>
        <begin position="8"/>
        <end position="122"/>
    </location>
</feature>
<dbReference type="PANTHER" id="PTHR48111:SF22">
    <property type="entry name" value="REGULATOR OF RPOS"/>
    <property type="match status" value="1"/>
</dbReference>
<evidence type="ECO:0000313" key="11">
    <source>
        <dbReference type="Proteomes" id="UP000075041"/>
    </source>
</evidence>
<dbReference type="InterPro" id="IPR011006">
    <property type="entry name" value="CheY-like_superfamily"/>
</dbReference>
<dbReference type="Gene3D" id="1.10.10.10">
    <property type="entry name" value="Winged helix-like DNA-binding domain superfamily/Winged helix DNA-binding domain"/>
    <property type="match status" value="1"/>
</dbReference>
<dbReference type="InterPro" id="IPR036388">
    <property type="entry name" value="WH-like_DNA-bd_sf"/>
</dbReference>
<name>A0A822VHM8_STRSU</name>
<protein>
    <submittedName>
        <fullName evidence="10">Response regulator</fullName>
    </submittedName>
</protein>
<dbReference type="InterPro" id="IPR039420">
    <property type="entry name" value="WalR-like"/>
</dbReference>
<evidence type="ECO:0000256" key="5">
    <source>
        <dbReference type="ARBA" id="ARBA00023163"/>
    </source>
</evidence>
<keyword evidence="3" id="KW-0805">Transcription regulation</keyword>
<dbReference type="Proteomes" id="UP000075041">
    <property type="component" value="Unassembled WGS sequence"/>
</dbReference>
<dbReference type="GO" id="GO:0005829">
    <property type="term" value="C:cytosol"/>
    <property type="evidence" value="ECO:0007669"/>
    <property type="project" value="TreeGrafter"/>
</dbReference>
<dbReference type="GO" id="GO:0000156">
    <property type="term" value="F:phosphorelay response regulator activity"/>
    <property type="evidence" value="ECO:0007669"/>
    <property type="project" value="TreeGrafter"/>
</dbReference>
<dbReference type="PROSITE" id="PS50110">
    <property type="entry name" value="RESPONSE_REGULATORY"/>
    <property type="match status" value="1"/>
</dbReference>
<evidence type="ECO:0000259" key="9">
    <source>
        <dbReference type="PROSITE" id="PS51755"/>
    </source>
</evidence>
<dbReference type="InterPro" id="IPR016032">
    <property type="entry name" value="Sig_transdc_resp-reg_C-effctor"/>
</dbReference>
<evidence type="ECO:0000256" key="2">
    <source>
        <dbReference type="ARBA" id="ARBA00023012"/>
    </source>
</evidence>
<dbReference type="FunFam" id="1.10.10.10:FF:000005">
    <property type="entry name" value="Two-component system response regulator"/>
    <property type="match status" value="1"/>
</dbReference>
<dbReference type="GO" id="GO:0000976">
    <property type="term" value="F:transcription cis-regulatory region binding"/>
    <property type="evidence" value="ECO:0007669"/>
    <property type="project" value="TreeGrafter"/>
</dbReference>
<dbReference type="InterPro" id="IPR001867">
    <property type="entry name" value="OmpR/PhoB-type_DNA-bd"/>
</dbReference>
<feature type="DNA-binding region" description="OmpR/PhoB-type" evidence="7">
    <location>
        <begin position="133"/>
        <end position="233"/>
    </location>
</feature>
<dbReference type="Pfam" id="PF00486">
    <property type="entry name" value="Trans_reg_C"/>
    <property type="match status" value="1"/>
</dbReference>
<dbReference type="GO" id="GO:0032993">
    <property type="term" value="C:protein-DNA complex"/>
    <property type="evidence" value="ECO:0007669"/>
    <property type="project" value="TreeGrafter"/>
</dbReference>
<dbReference type="SMART" id="SM00448">
    <property type="entry name" value="REC"/>
    <property type="match status" value="1"/>
</dbReference>
<dbReference type="InterPro" id="IPR001789">
    <property type="entry name" value="Sig_transdc_resp-reg_receiver"/>
</dbReference>
<comment type="caution">
    <text evidence="10">The sequence shown here is derived from an EMBL/GenBank/DDBJ whole genome shotgun (WGS) entry which is preliminary data.</text>
</comment>
<keyword evidence="2" id="KW-0902">Two-component regulatory system</keyword>
<gene>
    <name evidence="10" type="primary">arlR_1</name>
    <name evidence="10" type="ORF">ERS132356_00186</name>
</gene>
<evidence type="ECO:0000256" key="7">
    <source>
        <dbReference type="PROSITE-ProRule" id="PRU01091"/>
    </source>
</evidence>
<evidence type="ECO:0000256" key="1">
    <source>
        <dbReference type="ARBA" id="ARBA00022553"/>
    </source>
</evidence>
<dbReference type="CDD" id="cd19922">
    <property type="entry name" value="REC_RitR-like"/>
    <property type="match status" value="1"/>
</dbReference>
<dbReference type="EMBL" id="FIFJ01000001">
    <property type="protein sequence ID" value="CYT67928.1"/>
    <property type="molecule type" value="Genomic_DNA"/>
</dbReference>
<organism evidence="10 11">
    <name type="scientific">Streptococcus suis</name>
    <dbReference type="NCBI Taxonomy" id="1307"/>
    <lineage>
        <taxon>Bacteria</taxon>
        <taxon>Bacillati</taxon>
        <taxon>Bacillota</taxon>
        <taxon>Bacilli</taxon>
        <taxon>Lactobacillales</taxon>
        <taxon>Streptococcaceae</taxon>
        <taxon>Streptococcus</taxon>
    </lineage>
</organism>
<dbReference type="GO" id="GO:0006355">
    <property type="term" value="P:regulation of DNA-templated transcription"/>
    <property type="evidence" value="ECO:0007669"/>
    <property type="project" value="InterPro"/>
</dbReference>
<dbReference type="Pfam" id="PF00072">
    <property type="entry name" value="Response_reg"/>
    <property type="match status" value="1"/>
</dbReference>
<evidence type="ECO:0000259" key="8">
    <source>
        <dbReference type="PROSITE" id="PS50110"/>
    </source>
</evidence>
<accession>A0A822VHM8</accession>
<dbReference type="PANTHER" id="PTHR48111">
    <property type="entry name" value="REGULATOR OF RPOS"/>
    <property type="match status" value="1"/>
</dbReference>
<keyword evidence="4 7" id="KW-0238">DNA-binding</keyword>
<dbReference type="SUPFAM" id="SSF46894">
    <property type="entry name" value="C-terminal effector domain of the bipartite response regulators"/>
    <property type="match status" value="1"/>
</dbReference>
<dbReference type="PROSITE" id="PS51755">
    <property type="entry name" value="OMPR_PHOB"/>
    <property type="match status" value="1"/>
</dbReference>
<dbReference type="SUPFAM" id="SSF52172">
    <property type="entry name" value="CheY-like"/>
    <property type="match status" value="1"/>
</dbReference>
<feature type="domain" description="OmpR/PhoB-type" evidence="9">
    <location>
        <begin position="133"/>
        <end position="233"/>
    </location>
</feature>
<dbReference type="Gene3D" id="3.40.50.2300">
    <property type="match status" value="1"/>
</dbReference>
<proteinExistence type="predicted"/>
<reference evidence="10 11" key="1">
    <citation type="submission" date="2016-02" db="EMBL/GenBank/DDBJ databases">
        <authorList>
            <consortium name="Pathogen Informatics"/>
        </authorList>
    </citation>
    <scope>NUCLEOTIDE SEQUENCE [LARGE SCALE GENOMIC DNA]</scope>
    <source>
        <strain evidence="10 11">LOLA-SS005</strain>
    </source>
</reference>
<dbReference type="SMART" id="SM00862">
    <property type="entry name" value="Trans_reg_C"/>
    <property type="match status" value="1"/>
</dbReference>
<keyword evidence="5" id="KW-0804">Transcription</keyword>
<dbReference type="AlphaFoldDB" id="A0A822VHM8"/>
<dbReference type="CDD" id="cd00383">
    <property type="entry name" value="trans_reg_C"/>
    <property type="match status" value="1"/>
</dbReference>
<evidence type="ECO:0000313" key="10">
    <source>
        <dbReference type="EMBL" id="CYT67928.1"/>
    </source>
</evidence>
<evidence type="ECO:0000256" key="6">
    <source>
        <dbReference type="PROSITE-ProRule" id="PRU00169"/>
    </source>
</evidence>
<evidence type="ECO:0000256" key="4">
    <source>
        <dbReference type="ARBA" id="ARBA00023125"/>
    </source>
</evidence>
<keyword evidence="1" id="KW-0597">Phosphoprotein</keyword>